<evidence type="ECO:0000313" key="3">
    <source>
        <dbReference type="EMBL" id="QJQ32209.1"/>
    </source>
</evidence>
<proteinExistence type="predicted"/>
<evidence type="ECO:0000256" key="1">
    <source>
        <dbReference type="SAM" id="SignalP"/>
    </source>
</evidence>
<feature type="domain" description="Putative auto-transporter adhesin head GIN" evidence="2">
    <location>
        <begin position="37"/>
        <end position="225"/>
    </location>
</feature>
<keyword evidence="1" id="KW-0732">Signal</keyword>
<keyword evidence="4" id="KW-1185">Reference proteome</keyword>
<evidence type="ECO:0000259" key="2">
    <source>
        <dbReference type="Pfam" id="PF10988"/>
    </source>
</evidence>
<protein>
    <recommendedName>
        <fullName evidence="2">Putative auto-transporter adhesin head GIN domain-containing protein</fullName>
    </recommendedName>
</protein>
<dbReference type="Gene3D" id="2.160.20.120">
    <property type="match status" value="1"/>
</dbReference>
<dbReference type="Proteomes" id="UP000503018">
    <property type="component" value="Chromosome"/>
</dbReference>
<gene>
    <name evidence="3" type="ORF">GV829_06870</name>
</gene>
<dbReference type="AlphaFoldDB" id="A0A6M4AW09"/>
<feature type="signal peptide" evidence="1">
    <location>
        <begin position="1"/>
        <end position="24"/>
    </location>
</feature>
<feature type="chain" id="PRO_5026735718" description="Putative auto-transporter adhesin head GIN domain-containing protein" evidence="1">
    <location>
        <begin position="25"/>
        <end position="254"/>
    </location>
</feature>
<reference evidence="3 4" key="1">
    <citation type="submission" date="2020-01" db="EMBL/GenBank/DDBJ databases">
        <title>Sphingomonas sp. strain CSW-10.</title>
        <authorList>
            <person name="Chen W.-M."/>
        </authorList>
    </citation>
    <scope>NUCLEOTIDE SEQUENCE [LARGE SCALE GENOMIC DNA]</scope>
    <source>
        <strain evidence="3 4">CSW-10</strain>
    </source>
</reference>
<evidence type="ECO:0000313" key="4">
    <source>
        <dbReference type="Proteomes" id="UP000503018"/>
    </source>
</evidence>
<dbReference type="EMBL" id="CP053015">
    <property type="protein sequence ID" value="QJQ32209.1"/>
    <property type="molecule type" value="Genomic_DNA"/>
</dbReference>
<name>A0A6M4AW09_9SPHN</name>
<organism evidence="3 4">
    <name type="scientific">Sphingomonas lacunae</name>
    <dbReference type="NCBI Taxonomy" id="2698828"/>
    <lineage>
        <taxon>Bacteria</taxon>
        <taxon>Pseudomonadati</taxon>
        <taxon>Pseudomonadota</taxon>
        <taxon>Alphaproteobacteria</taxon>
        <taxon>Sphingomonadales</taxon>
        <taxon>Sphingomonadaceae</taxon>
        <taxon>Sphingomonas</taxon>
    </lineage>
</organism>
<sequence>MTKPLSLFILSSAVLLCCAAPVEAQTLQTKRFGLSSFERVEVQGDMIVEISASPSISAVAEGPSTALDTLSLEVRERTLVIRHAFEGSYGQRQAHGQGSGPVRVRLTAQNLSSVSLAGSGTVRVEGLRGSSIQLVVDGAGSIAGSIPDGAVVSSRAVGSGSITLSGRARSLTAITNGAASINAAGLPVRDLTVQAVGSGASSFAASATANIFAMGSANVAVSGRPRCTVRNAGAGTIACGDDARSRLPQSADNR</sequence>
<accession>A0A6M4AW09</accession>
<dbReference type="RefSeq" id="WP_169945200.1">
    <property type="nucleotide sequence ID" value="NZ_CP053015.1"/>
</dbReference>
<dbReference type="InterPro" id="IPR021255">
    <property type="entry name" value="DUF2807"/>
</dbReference>
<dbReference type="Pfam" id="PF10988">
    <property type="entry name" value="DUF2807"/>
    <property type="match status" value="1"/>
</dbReference>
<dbReference type="KEGG" id="slan:GV829_06870"/>